<evidence type="ECO:0000313" key="1">
    <source>
        <dbReference type="EMBL" id="EDO08093.1"/>
    </source>
</evidence>
<reference evidence="2" key="3">
    <citation type="journal article" date="2021" name="Int. J. Parasitol.">
        <title>Comparative analysis of gene expression between Babesia bovis blood stages and kinetes allowed by improved genome annotation.</title>
        <authorList>
            <person name="Ueti M.W."/>
            <person name="Johnson W.C."/>
            <person name="Kappmeyer L.S."/>
            <person name="Herndon D.R."/>
            <person name="Mousel M.R."/>
            <person name="Reif K.E."/>
            <person name="Taus N.S."/>
            <person name="Ifeonu O.O."/>
            <person name="Silva J.C."/>
            <person name="Suarez C.E."/>
            <person name="Brayton K.A."/>
        </authorList>
    </citation>
    <scope>NUCLEOTIDE SEQUENCE [LARGE SCALE GENOMIC DNA]</scope>
</reference>
<name>A7ANF9_BABBO</name>
<proteinExistence type="predicted"/>
<dbReference type="Proteomes" id="UP000002173">
    <property type="component" value="Unassembled WGS sequence"/>
</dbReference>
<dbReference type="GeneID" id="5479910"/>
<keyword evidence="2" id="KW-1185">Reference proteome</keyword>
<accession>A7ANF9</accession>
<reference evidence="1 2" key="1">
    <citation type="journal article" date="2007" name="PLoS Pathog.">
        <title>Genome sequence of Babesia bovis and comparative analysis of apicomplexan hemoprotozoa.</title>
        <authorList>
            <person name="Brayton K.A."/>
            <person name="Lau A.O.T."/>
            <person name="Herndon D.R."/>
            <person name="Hannick L."/>
            <person name="Kappmeyer L.S."/>
            <person name="Berens S.J."/>
            <person name="Bidwell S.L."/>
            <person name="Brown W.C."/>
            <person name="Crabtree J."/>
            <person name="Fadrosh D."/>
            <person name="Feldblum T."/>
            <person name="Forberger H.A."/>
            <person name="Haas B.J."/>
            <person name="Howell J.M."/>
            <person name="Khouri H."/>
            <person name="Koo H."/>
            <person name="Mann D.J."/>
            <person name="Norimine J."/>
            <person name="Paulsen I.T."/>
            <person name="Radune D."/>
            <person name="Ren Q."/>
            <person name="Smith R.K. Jr."/>
            <person name="Suarez C.E."/>
            <person name="White O."/>
            <person name="Wortman J.R."/>
            <person name="Knowles D.P. Jr."/>
            <person name="McElwain T.F."/>
            <person name="Nene V.M."/>
        </authorList>
    </citation>
    <scope>NUCLEOTIDE SEQUENCE [LARGE SCALE GENOMIC DNA]</scope>
    <source>
        <strain evidence="1">T2Bo</strain>
    </source>
</reference>
<dbReference type="EMBL" id="AAXT01000001">
    <property type="protein sequence ID" value="EDO08093.1"/>
    <property type="molecule type" value="Genomic_DNA"/>
</dbReference>
<organism evidence="1 2">
    <name type="scientific">Babesia bovis</name>
    <dbReference type="NCBI Taxonomy" id="5865"/>
    <lineage>
        <taxon>Eukaryota</taxon>
        <taxon>Sar</taxon>
        <taxon>Alveolata</taxon>
        <taxon>Apicomplexa</taxon>
        <taxon>Aconoidasida</taxon>
        <taxon>Piroplasmida</taxon>
        <taxon>Babesiidae</taxon>
        <taxon>Babesia</taxon>
    </lineage>
</organism>
<dbReference type="STRING" id="5865.A7ANF9"/>
<dbReference type="InterPro" id="IPR007511">
    <property type="entry name" value="DUF501"/>
</dbReference>
<dbReference type="Pfam" id="PF04417">
    <property type="entry name" value="DUF501"/>
    <property type="match status" value="1"/>
</dbReference>
<dbReference type="eggNOG" id="ENOG502S2X1">
    <property type="taxonomic scope" value="Eukaryota"/>
</dbReference>
<dbReference type="VEuPathDB" id="PiroplasmaDB:BBOV_III005300"/>
<dbReference type="OMA" id="CLHTNLA"/>
<reference evidence="2" key="2">
    <citation type="journal article" date="2020" name="Data Brief">
        <title>Transcriptome dataset of Babesia bovis life stages within vertebrate and invertebrate hosts.</title>
        <authorList>
            <person name="Ueti M.W."/>
            <person name="Johnson W.C."/>
            <person name="Kappmeyer L.S."/>
            <person name="Herndon D.R."/>
            <person name="Mousel M.R."/>
            <person name="Reif K.E."/>
            <person name="Taus N.S."/>
            <person name="Ifeonu O.O."/>
            <person name="Silva J.C."/>
            <person name="Suarez C.E."/>
            <person name="Brayton K.A."/>
        </authorList>
    </citation>
    <scope>NUCLEOTIDE SEQUENCE [LARGE SCALE GENOMIC DNA]</scope>
</reference>
<dbReference type="RefSeq" id="XP_001611661.1">
    <property type="nucleotide sequence ID" value="XM_001611611.1"/>
</dbReference>
<sequence>MDNAASIKEGENGVKHLKEALHTELLSHVDLSVIFFLLLRDEINIYNVRAAKSMLSIFNEKWTHIITKSYNSSDIAESAEKFKGVAKNVQWNRFIRKILHKARSKLGITKDLSCTVKRENETCSEEDYLYCKTCLGREPEGMICLIRRCLCKIKGISDSDLLSLKEATSTCKKRGISEISSQNPASFYSENLGYILPGKSQTEEKSEQLIVKVLENRIADIISEAKDYSQHNNVSCLALFDYDIQSCQNCTEERKHPPVIALISPFIVKQSITHDKTSRRSAKRNIRGVSNCENNMGFTQHRDLYTSHTFPLHLYLHDTGSNFDDQTNHPESKGLMDIADMIFNVVETLLAGTESHSIEIPQAAHRLIIILYNKLTQCQGVTTQFPPCNSADANNVDNSSEDKENTESSMEFNDEIATMLSKNYGTLLTKITRLVPFPTIYWLTDPDILAQVSSIEGIGAITLIQRQINNMVENYKPGGGTSEFLQQLIKDNLAYICSRLELLHPDIMIVFYNLMVNSPYFSRYYEGKGDPYSYIFLSHTKDEDSTSMSKKNQPELTKAMIIVNTARSYGIGGSRSFVHIKCLHTNLAFALAEGSTLGNFVVKLLSDHKL</sequence>
<dbReference type="KEGG" id="bbo:BBOV_III005300"/>
<comment type="caution">
    <text evidence="1">The sequence shown here is derived from an EMBL/GenBank/DDBJ whole genome shotgun (WGS) entry which is preliminary data.</text>
</comment>
<evidence type="ECO:0000313" key="2">
    <source>
        <dbReference type="Proteomes" id="UP000002173"/>
    </source>
</evidence>
<dbReference type="AlphaFoldDB" id="A7ANF9"/>
<gene>
    <name evidence="1" type="ORF">BBOV_III005300</name>
</gene>
<protein>
    <submittedName>
        <fullName evidence="1">Uncharacterized protein</fullName>
    </submittedName>
</protein>
<dbReference type="InParanoid" id="A7ANF9"/>